<sequence length="397" mass="46397">MTYSARLIRVEAHGDREVLVTDQDGMPPIEINMYLAGFRAKSHSYRLSIARAIVKIHMWAESLNINLLERIKSGEFLYFQEIESFREYLRYRINAPTHAPQTIEIAQTCFICADTYKTRARLIGKYLNYLGDVWAGTRKRSDPYSVELNNFIASFRQLIVEREGVTYTKQRYGLSEEVVEKLLWWIKPENPLNPFQKRVQLRNQLVVSILLFTGAREGELLSMRPDALVKKTYGYALRITQNTTLDQDPRANPPNVKTYGRDIPVDDYIAQLTDVYIQSERKQRGRIVAKAPPYLFLNSNLVPKPMSYRCVYHICERLREVDPEHLSTLHPYQFRHTFNDLLVLNSELDPNSEEFKNTQRNLCGWSENSEQGINYTKRSREILAARILKKMTSRFNV</sequence>
<dbReference type="GO" id="GO:0006310">
    <property type="term" value="P:DNA recombination"/>
    <property type="evidence" value="ECO:0007669"/>
    <property type="project" value="UniProtKB-KW"/>
</dbReference>
<organism evidence="3">
    <name type="scientific">Rheinheimera sp. BAL341</name>
    <dbReference type="NCBI Taxonomy" id="1708203"/>
    <lineage>
        <taxon>Bacteria</taxon>
        <taxon>Pseudomonadati</taxon>
        <taxon>Pseudomonadota</taxon>
        <taxon>Gammaproteobacteria</taxon>
        <taxon>Chromatiales</taxon>
        <taxon>Chromatiaceae</taxon>
        <taxon>Rheinheimera</taxon>
    </lineage>
</organism>
<dbReference type="CDD" id="cd00397">
    <property type="entry name" value="DNA_BRE_C"/>
    <property type="match status" value="1"/>
</dbReference>
<dbReference type="Gene3D" id="1.10.443.10">
    <property type="entry name" value="Intergrase catalytic core"/>
    <property type="match status" value="1"/>
</dbReference>
<gene>
    <name evidence="3" type="ORF">BAL341_1493</name>
</gene>
<name>A0A486XPN9_9GAMM</name>
<dbReference type="InterPro" id="IPR011010">
    <property type="entry name" value="DNA_brk_join_enz"/>
</dbReference>
<proteinExistence type="predicted"/>
<dbReference type="PROSITE" id="PS51898">
    <property type="entry name" value="TYR_RECOMBINASE"/>
    <property type="match status" value="1"/>
</dbReference>
<evidence type="ECO:0000259" key="2">
    <source>
        <dbReference type="PROSITE" id="PS51898"/>
    </source>
</evidence>
<accession>A0A486XPN9</accession>
<dbReference type="EMBL" id="CAAJGR010000083">
    <property type="protein sequence ID" value="VHO03566.1"/>
    <property type="molecule type" value="Genomic_DNA"/>
</dbReference>
<dbReference type="SUPFAM" id="SSF56349">
    <property type="entry name" value="DNA breaking-rejoining enzymes"/>
    <property type="match status" value="1"/>
</dbReference>
<evidence type="ECO:0000313" key="3">
    <source>
        <dbReference type="EMBL" id="VHO03566.1"/>
    </source>
</evidence>
<dbReference type="AlphaFoldDB" id="A0A486XPN9"/>
<protein>
    <submittedName>
        <fullName evidence="3">Putative site specific recombinase</fullName>
    </submittedName>
</protein>
<keyword evidence="1" id="KW-0233">DNA recombination</keyword>
<reference evidence="3" key="1">
    <citation type="submission" date="2019-04" db="EMBL/GenBank/DDBJ databases">
        <authorList>
            <person name="Brambilla D."/>
        </authorList>
    </citation>
    <scope>NUCLEOTIDE SEQUENCE</scope>
    <source>
        <strain evidence="3">BAL1</strain>
    </source>
</reference>
<dbReference type="InterPro" id="IPR013762">
    <property type="entry name" value="Integrase-like_cat_sf"/>
</dbReference>
<evidence type="ECO:0000256" key="1">
    <source>
        <dbReference type="ARBA" id="ARBA00023172"/>
    </source>
</evidence>
<dbReference type="InterPro" id="IPR002104">
    <property type="entry name" value="Integrase_catalytic"/>
</dbReference>
<dbReference type="GO" id="GO:0003677">
    <property type="term" value="F:DNA binding"/>
    <property type="evidence" value="ECO:0007669"/>
    <property type="project" value="InterPro"/>
</dbReference>
<feature type="domain" description="Tyr recombinase" evidence="2">
    <location>
        <begin position="169"/>
        <end position="388"/>
    </location>
</feature>
<dbReference type="GO" id="GO:0015074">
    <property type="term" value="P:DNA integration"/>
    <property type="evidence" value="ECO:0007669"/>
    <property type="project" value="InterPro"/>
</dbReference>